<gene>
    <name evidence="1" type="ORF">BEMITA_LOCUS3244</name>
</gene>
<protein>
    <submittedName>
        <fullName evidence="1">Uncharacterized protein</fullName>
    </submittedName>
</protein>
<reference evidence="1" key="1">
    <citation type="submission" date="2021-12" db="EMBL/GenBank/DDBJ databases">
        <authorList>
            <person name="King R."/>
        </authorList>
    </citation>
    <scope>NUCLEOTIDE SEQUENCE</scope>
</reference>
<dbReference type="Proteomes" id="UP001152759">
    <property type="component" value="Chromosome 2"/>
</dbReference>
<keyword evidence="2" id="KW-1185">Reference proteome</keyword>
<accession>A0A9P0A428</accession>
<proteinExistence type="predicted"/>
<evidence type="ECO:0000313" key="2">
    <source>
        <dbReference type="Proteomes" id="UP001152759"/>
    </source>
</evidence>
<evidence type="ECO:0000313" key="1">
    <source>
        <dbReference type="EMBL" id="CAH0383837.1"/>
    </source>
</evidence>
<sequence>MEEDEGNLRLASLDSTKRQLELQLQCFKHVLEPDSIDVDALKTRFESSKGILTQYLRVFQELITKNPAAYPIDTVLTFEKQYYEILAQANAFIHSVDPRSNMPGTSLENQSVASPFPVTDQYMMKSYLKPPKIPTIDGKKSEWPAFIQMFNSLVHNNTALSNILKFHYLKISLSGKALDLIKHLKFVENNYAAALNTLKEKYEDKKALLNVYMKSLLDFDDPCQCRIDSRLRAKDVERINNKITQTLEALVTLEIDTTTWDPFIIHVATSRFDRPTLSEWEKVTTPKELPTRKQLLDFLKKRSRILEAVETHGSKL</sequence>
<dbReference type="PANTHER" id="PTHR22954">
    <property type="entry name" value="RETROVIRAL PROTEASE-RELATED"/>
    <property type="match status" value="1"/>
</dbReference>
<dbReference type="EMBL" id="OU963863">
    <property type="protein sequence ID" value="CAH0383837.1"/>
    <property type="molecule type" value="Genomic_DNA"/>
</dbReference>
<organism evidence="1 2">
    <name type="scientific">Bemisia tabaci</name>
    <name type="common">Sweetpotato whitefly</name>
    <name type="synonym">Aleurodes tabaci</name>
    <dbReference type="NCBI Taxonomy" id="7038"/>
    <lineage>
        <taxon>Eukaryota</taxon>
        <taxon>Metazoa</taxon>
        <taxon>Ecdysozoa</taxon>
        <taxon>Arthropoda</taxon>
        <taxon>Hexapoda</taxon>
        <taxon>Insecta</taxon>
        <taxon>Pterygota</taxon>
        <taxon>Neoptera</taxon>
        <taxon>Paraneoptera</taxon>
        <taxon>Hemiptera</taxon>
        <taxon>Sternorrhyncha</taxon>
        <taxon>Aleyrodoidea</taxon>
        <taxon>Aleyrodidae</taxon>
        <taxon>Aleyrodinae</taxon>
        <taxon>Bemisia</taxon>
    </lineage>
</organism>
<dbReference type="AlphaFoldDB" id="A0A9P0A428"/>
<name>A0A9P0A428_BEMTA</name>
<dbReference type="PANTHER" id="PTHR22954:SF3">
    <property type="entry name" value="PROTEIN CBG08539"/>
    <property type="match status" value="1"/>
</dbReference>
<dbReference type="InterPro" id="IPR005312">
    <property type="entry name" value="DUF1759"/>
</dbReference>
<dbReference type="Pfam" id="PF03564">
    <property type="entry name" value="DUF1759"/>
    <property type="match status" value="1"/>
</dbReference>